<sequence>MCVSAAPARFADTILYHGRVRHPEHGLVHVLGYQNVAANHATGPNAMLLHLPGVGMTQDNFVDTSGARHILREMADALTPRSVGYGMPAPGGAPAAAAPPPVQVFEHDIYTVVLATNASLIPDALRLVPEHRRIPANRPLFDFYAQSYPDHAIALCCFDNRDATLSDPLLLWYVPRHPDRLELPAVDCHTGGVPRIGAPVWTDHWVILGTDEPVPASSGSWGWESAAMDWPEHDRTGPVGPFLPAAIVGRTFAGDLPNGDFMIPHADLAAGRMEAMSRVGPDGEPLPVEPPPPPPSVPLLPPPPPPPPWVPSPFPPDLRPPPRRRRRWPFGS</sequence>
<feature type="region of interest" description="Disordered" evidence="1">
    <location>
        <begin position="277"/>
        <end position="332"/>
    </location>
</feature>
<feature type="compositionally biased region" description="Pro residues" evidence="1">
    <location>
        <begin position="287"/>
        <end position="319"/>
    </location>
</feature>
<keyword evidence="3" id="KW-1185">Reference proteome</keyword>
<dbReference type="EMBL" id="BSTK01000012">
    <property type="protein sequence ID" value="GLY89306.1"/>
    <property type="molecule type" value="Genomic_DNA"/>
</dbReference>
<organism evidence="2 3">
    <name type="scientific">Actinoallomurus iriomotensis</name>
    <dbReference type="NCBI Taxonomy" id="478107"/>
    <lineage>
        <taxon>Bacteria</taxon>
        <taxon>Bacillati</taxon>
        <taxon>Actinomycetota</taxon>
        <taxon>Actinomycetes</taxon>
        <taxon>Streptosporangiales</taxon>
        <taxon>Thermomonosporaceae</taxon>
        <taxon>Actinoallomurus</taxon>
    </lineage>
</organism>
<comment type="caution">
    <text evidence="2">The sequence shown here is derived from an EMBL/GenBank/DDBJ whole genome shotgun (WGS) entry which is preliminary data.</text>
</comment>
<protein>
    <submittedName>
        <fullName evidence="2">Uncharacterized protein</fullName>
    </submittedName>
</protein>
<dbReference type="RefSeq" id="WP_285579457.1">
    <property type="nucleotide sequence ID" value="NZ_BSTK01000012.1"/>
</dbReference>
<feature type="compositionally biased region" description="Basic residues" evidence="1">
    <location>
        <begin position="321"/>
        <end position="332"/>
    </location>
</feature>
<evidence type="ECO:0000256" key="1">
    <source>
        <dbReference type="SAM" id="MobiDB-lite"/>
    </source>
</evidence>
<evidence type="ECO:0000313" key="2">
    <source>
        <dbReference type="EMBL" id="GLY89306.1"/>
    </source>
</evidence>
<reference evidence="2" key="1">
    <citation type="submission" date="2023-03" db="EMBL/GenBank/DDBJ databases">
        <title>Actinoallomurus iriomotensis NBRC 103684.</title>
        <authorList>
            <person name="Ichikawa N."/>
            <person name="Sato H."/>
            <person name="Tonouchi N."/>
        </authorList>
    </citation>
    <scope>NUCLEOTIDE SEQUENCE</scope>
    <source>
        <strain evidence="2">NBRC 103684</strain>
    </source>
</reference>
<dbReference type="AlphaFoldDB" id="A0A9W6S630"/>
<accession>A0A9W6S630</accession>
<evidence type="ECO:0000313" key="3">
    <source>
        <dbReference type="Proteomes" id="UP001165074"/>
    </source>
</evidence>
<gene>
    <name evidence="2" type="ORF">Airi02_072350</name>
</gene>
<dbReference type="Proteomes" id="UP001165074">
    <property type="component" value="Unassembled WGS sequence"/>
</dbReference>
<proteinExistence type="predicted"/>
<name>A0A9W6S630_9ACTN</name>